<dbReference type="Proteomes" id="UP000728032">
    <property type="component" value="Unassembled WGS sequence"/>
</dbReference>
<dbReference type="GO" id="GO:0006351">
    <property type="term" value="P:DNA-templated transcription"/>
    <property type="evidence" value="ECO:0007669"/>
    <property type="project" value="InterPro"/>
</dbReference>
<dbReference type="Pfam" id="PF12070">
    <property type="entry name" value="SCAI"/>
    <property type="match status" value="1"/>
</dbReference>
<dbReference type="PANTHER" id="PTHR21243">
    <property type="entry name" value="PROTEIN SCAI"/>
    <property type="match status" value="1"/>
</dbReference>
<sequence>MVSKDMHCLYPGDLYPFLRRPVFLIVDSDNSTAFQHMPRFFGQPLVALMSPEECPPPFHDQQHKGSLFTLFMHCPLTAVCLVSNIIELSVQLWEKGQQQIDRFLAEAGRLLVRARSVDPAYLQFYGDDFLRLQILRFIFCSVVMKMHRLFKGRRTYIPKSHPPIPDNEIIDSPSLRRLILETAVILDIRSLFADSEDE</sequence>
<dbReference type="OrthoDB" id="525027at2759"/>
<dbReference type="InterPro" id="IPR022709">
    <property type="entry name" value="SCAI"/>
</dbReference>
<evidence type="ECO:0000313" key="2">
    <source>
        <dbReference type="Proteomes" id="UP000728032"/>
    </source>
</evidence>
<dbReference type="EMBL" id="OC947675">
    <property type="protein sequence ID" value="CAD7663499.1"/>
    <property type="molecule type" value="Genomic_DNA"/>
</dbReference>
<evidence type="ECO:0008006" key="3">
    <source>
        <dbReference type="Google" id="ProtNLM"/>
    </source>
</evidence>
<accession>A0A7R9MND8</accession>
<dbReference type="AlphaFoldDB" id="A0A7R9MND8"/>
<evidence type="ECO:0000313" key="1">
    <source>
        <dbReference type="EMBL" id="CAD7663499.1"/>
    </source>
</evidence>
<dbReference type="GO" id="GO:0003714">
    <property type="term" value="F:transcription corepressor activity"/>
    <property type="evidence" value="ECO:0007669"/>
    <property type="project" value="InterPro"/>
</dbReference>
<organism evidence="1">
    <name type="scientific">Oppiella nova</name>
    <dbReference type="NCBI Taxonomy" id="334625"/>
    <lineage>
        <taxon>Eukaryota</taxon>
        <taxon>Metazoa</taxon>
        <taxon>Ecdysozoa</taxon>
        <taxon>Arthropoda</taxon>
        <taxon>Chelicerata</taxon>
        <taxon>Arachnida</taxon>
        <taxon>Acari</taxon>
        <taxon>Acariformes</taxon>
        <taxon>Sarcoptiformes</taxon>
        <taxon>Oribatida</taxon>
        <taxon>Brachypylina</taxon>
        <taxon>Oppioidea</taxon>
        <taxon>Oppiidae</taxon>
        <taxon>Oppiella</taxon>
    </lineage>
</organism>
<protein>
    <recommendedName>
        <fullName evidence="3">Protein SCAI</fullName>
    </recommendedName>
</protein>
<reference evidence="1" key="1">
    <citation type="submission" date="2020-11" db="EMBL/GenBank/DDBJ databases">
        <authorList>
            <person name="Tran Van P."/>
        </authorList>
    </citation>
    <scope>NUCLEOTIDE SEQUENCE</scope>
</reference>
<dbReference type="EMBL" id="CAJPVJ010032850">
    <property type="protein sequence ID" value="CAG2180636.1"/>
    <property type="molecule type" value="Genomic_DNA"/>
</dbReference>
<gene>
    <name evidence="1" type="ORF">ONB1V03_LOCUS20057</name>
</gene>
<keyword evidence="2" id="KW-1185">Reference proteome</keyword>
<name>A0A7R9MND8_9ACAR</name>
<proteinExistence type="predicted"/>